<organism evidence="1 2">
    <name type="scientific">Phytophthora fragariae</name>
    <dbReference type="NCBI Taxonomy" id="53985"/>
    <lineage>
        <taxon>Eukaryota</taxon>
        <taxon>Sar</taxon>
        <taxon>Stramenopiles</taxon>
        <taxon>Oomycota</taxon>
        <taxon>Peronosporomycetes</taxon>
        <taxon>Peronosporales</taxon>
        <taxon>Peronosporaceae</taxon>
        <taxon>Phytophthora</taxon>
    </lineage>
</organism>
<dbReference type="InterPro" id="IPR036047">
    <property type="entry name" value="F-box-like_dom_sf"/>
</dbReference>
<evidence type="ECO:0000313" key="1">
    <source>
        <dbReference type="EMBL" id="KAE8976496.1"/>
    </source>
</evidence>
<reference evidence="1 2" key="1">
    <citation type="submission" date="2018-09" db="EMBL/GenBank/DDBJ databases">
        <title>Genomic investigation of the strawberry pathogen Phytophthora fragariae indicates pathogenicity is determined by transcriptional variation in three key races.</title>
        <authorList>
            <person name="Adams T.M."/>
            <person name="Armitage A.D."/>
            <person name="Sobczyk M.K."/>
            <person name="Bates H.J."/>
            <person name="Dunwell J.M."/>
            <person name="Nellist C.F."/>
            <person name="Harrison R.J."/>
        </authorList>
    </citation>
    <scope>NUCLEOTIDE SEQUENCE [LARGE SCALE GENOMIC DNA]</scope>
    <source>
        <strain evidence="1 2">SCRP245</strain>
    </source>
</reference>
<accession>A0A6A3I0Y8</accession>
<gene>
    <name evidence="1" type="ORF">PF011_g24025</name>
</gene>
<protein>
    <recommendedName>
        <fullName evidence="3">F-box domain-containing protein</fullName>
    </recommendedName>
</protein>
<proteinExistence type="predicted"/>
<dbReference type="SUPFAM" id="SSF81383">
    <property type="entry name" value="F-box domain"/>
    <property type="match status" value="1"/>
</dbReference>
<dbReference type="Proteomes" id="UP000460718">
    <property type="component" value="Unassembled WGS sequence"/>
</dbReference>
<sequence>MATSLLLELPSELLERRVCRYLDVASITHLSLVNHRLQHDVSSCAELWERLVTRRFGYVNKPSLILRSDCSSILKTDKVTTIDWKAVFVAACRDLWSLSLVALQESDVLQVYHEKSFPMLLQQRESQIRQEIVLMQGLRRIPTSSRLIQLYAEVIRQAHVVPRVNAASTAKALRRLAQ</sequence>
<dbReference type="Gene3D" id="1.20.1280.50">
    <property type="match status" value="1"/>
</dbReference>
<name>A0A6A3I0Y8_9STRA</name>
<evidence type="ECO:0008006" key="3">
    <source>
        <dbReference type="Google" id="ProtNLM"/>
    </source>
</evidence>
<dbReference type="AlphaFoldDB" id="A0A6A3I0Y8"/>
<dbReference type="EMBL" id="QXFW01002660">
    <property type="protein sequence ID" value="KAE8976496.1"/>
    <property type="molecule type" value="Genomic_DNA"/>
</dbReference>
<evidence type="ECO:0000313" key="2">
    <source>
        <dbReference type="Proteomes" id="UP000460718"/>
    </source>
</evidence>
<comment type="caution">
    <text evidence="1">The sequence shown here is derived from an EMBL/GenBank/DDBJ whole genome shotgun (WGS) entry which is preliminary data.</text>
</comment>